<proteinExistence type="predicted"/>
<dbReference type="AlphaFoldDB" id="A0A139KUA0"/>
<comment type="caution">
    <text evidence="2">The sequence shown here is derived from an EMBL/GenBank/DDBJ whole genome shotgun (WGS) entry which is preliminary data.</text>
</comment>
<keyword evidence="1" id="KW-0472">Membrane</keyword>
<sequence>MQKVEIILSSKEYKYLIYTLLSKHNNLLSKIKVSSSADTTKLSLDEDTAYEIRELASDEVALHFDENYTPTEEGWILEHFIDKFYFEYFFSGLASCCILFFPEYVFARKVFFSKDVFLRKMSFEKNNITFSHALENKKWVPLSFIK</sequence>
<evidence type="ECO:0000313" key="2">
    <source>
        <dbReference type="EMBL" id="KXT42757.1"/>
    </source>
</evidence>
<evidence type="ECO:0000313" key="3">
    <source>
        <dbReference type="Proteomes" id="UP000070319"/>
    </source>
</evidence>
<keyword evidence="1" id="KW-0812">Transmembrane</keyword>
<gene>
    <name evidence="2" type="ORF">HMPREF2531_04589</name>
</gene>
<protein>
    <submittedName>
        <fullName evidence="2">Uncharacterized protein</fullName>
    </submittedName>
</protein>
<dbReference type="RefSeq" id="WP_061437905.1">
    <property type="nucleotide sequence ID" value="NZ_KQ968737.1"/>
</dbReference>
<dbReference type="PATRIC" id="fig|329854.7.peg.4662"/>
<dbReference type="EMBL" id="LTDF01000164">
    <property type="protein sequence ID" value="KXT42757.1"/>
    <property type="molecule type" value="Genomic_DNA"/>
</dbReference>
<feature type="transmembrane region" description="Helical" evidence="1">
    <location>
        <begin position="88"/>
        <end position="107"/>
    </location>
</feature>
<keyword evidence="1" id="KW-1133">Transmembrane helix</keyword>
<dbReference type="Proteomes" id="UP000070319">
    <property type="component" value="Unassembled WGS sequence"/>
</dbReference>
<name>A0A139KUA0_9BACE</name>
<evidence type="ECO:0000256" key="1">
    <source>
        <dbReference type="SAM" id="Phobius"/>
    </source>
</evidence>
<accession>A0A139KUA0</accession>
<reference evidence="2 3" key="1">
    <citation type="submission" date="2016-02" db="EMBL/GenBank/DDBJ databases">
        <authorList>
            <person name="Wen L."/>
            <person name="He K."/>
            <person name="Yang H."/>
        </authorList>
    </citation>
    <scope>NUCLEOTIDE SEQUENCE [LARGE SCALE GENOMIC DNA]</scope>
    <source>
        <strain evidence="2 3">KLE1704</strain>
    </source>
</reference>
<organism evidence="2">
    <name type="scientific">Bacteroides intestinalis</name>
    <dbReference type="NCBI Taxonomy" id="329854"/>
    <lineage>
        <taxon>Bacteria</taxon>
        <taxon>Pseudomonadati</taxon>
        <taxon>Bacteroidota</taxon>
        <taxon>Bacteroidia</taxon>
        <taxon>Bacteroidales</taxon>
        <taxon>Bacteroidaceae</taxon>
        <taxon>Bacteroides</taxon>
    </lineage>
</organism>